<dbReference type="AlphaFoldDB" id="A0A401J694"/>
<accession>A0A401J694</accession>
<evidence type="ECO:0000256" key="2">
    <source>
        <dbReference type="SAM" id="SignalP"/>
    </source>
</evidence>
<feature type="chain" id="PRO_5019344965" description="Dienelactone hydrolase domain-containing protein" evidence="2">
    <location>
        <begin position="31"/>
        <end position="311"/>
    </location>
</feature>
<evidence type="ECO:0000256" key="1">
    <source>
        <dbReference type="ARBA" id="ARBA00022801"/>
    </source>
</evidence>
<dbReference type="Gene3D" id="3.40.50.1820">
    <property type="entry name" value="alpha/beta hydrolase"/>
    <property type="match status" value="1"/>
</dbReference>
<gene>
    <name evidence="4" type="ORF">MBESOW_P3394</name>
</gene>
<feature type="domain" description="Dienelactone hydrolase" evidence="3">
    <location>
        <begin position="156"/>
        <end position="283"/>
    </location>
</feature>
<evidence type="ECO:0000313" key="4">
    <source>
        <dbReference type="EMBL" id="GBH32133.1"/>
    </source>
</evidence>
<proteinExistence type="predicted"/>
<reference evidence="4 5" key="1">
    <citation type="submission" date="2014-12" db="EMBL/GenBank/DDBJ databases">
        <title>Whole genome sequencing of Sphingobium xenophagum OW59.</title>
        <authorList>
            <person name="Ohta Y."/>
            <person name="Nishi S."/>
            <person name="Hatada Y."/>
        </authorList>
    </citation>
    <scope>NUCLEOTIDE SEQUENCE [LARGE SCALE GENOMIC DNA]</scope>
    <source>
        <strain evidence="4 5">OW59</strain>
    </source>
</reference>
<keyword evidence="5" id="KW-1185">Reference proteome</keyword>
<dbReference type="InterPro" id="IPR029058">
    <property type="entry name" value="AB_hydrolase_fold"/>
</dbReference>
<feature type="signal peptide" evidence="2">
    <location>
        <begin position="1"/>
        <end position="30"/>
    </location>
</feature>
<name>A0A401J694_SPHXE</name>
<dbReference type="PANTHER" id="PTHR48081:SF6">
    <property type="entry name" value="PEPTIDASE S9 PROLYL OLIGOPEPTIDASE CATALYTIC DOMAIN-CONTAINING PROTEIN"/>
    <property type="match status" value="1"/>
</dbReference>
<dbReference type="EMBL" id="BBQY01000023">
    <property type="protein sequence ID" value="GBH32133.1"/>
    <property type="molecule type" value="Genomic_DNA"/>
</dbReference>
<dbReference type="SUPFAM" id="SSF53474">
    <property type="entry name" value="alpha/beta-Hydrolases"/>
    <property type="match status" value="1"/>
</dbReference>
<comment type="caution">
    <text evidence="4">The sequence shown here is derived from an EMBL/GenBank/DDBJ whole genome shotgun (WGS) entry which is preliminary data.</text>
</comment>
<dbReference type="PANTHER" id="PTHR48081">
    <property type="entry name" value="AB HYDROLASE SUPERFAMILY PROTEIN C4A8.06C"/>
    <property type="match status" value="1"/>
</dbReference>
<dbReference type="InterPro" id="IPR002925">
    <property type="entry name" value="Dienelactn_hydro"/>
</dbReference>
<keyword evidence="1" id="KW-0378">Hydrolase</keyword>
<dbReference type="Pfam" id="PF01738">
    <property type="entry name" value="DLH"/>
    <property type="match status" value="1"/>
</dbReference>
<sequence length="311" mass="33213">MVQRIMTCLAKVTKLAVAITLLSAAVTVQAGTAAGEIIPLYPKGVVAALGVPETRDVLRETGETMIFNVSDPTLELFRPEPARATGTAVIIAPGGGFVGLGYEAGGTAVARQLAQRGVTAIVLKYRTIRSPDDAMHMPEIHMKEMEVIMARAKSGLPEEVPVFAGEKHAVEDGARAMAIVRERAADWGIDLKRIGFLGFSSGAFLAADLAIGNRVSRPDFVGLIYGGLRTPVPADASPAFIAGAADDAFTPNDPVQLYTAWRKAGAPAELHMYERGGHGFDLKPKGTTSDHWFEAFLWWMQSRGLIATVKD</sequence>
<keyword evidence="2" id="KW-0732">Signal</keyword>
<protein>
    <recommendedName>
        <fullName evidence="3">Dienelactone hydrolase domain-containing protein</fullName>
    </recommendedName>
</protein>
<dbReference type="GO" id="GO:0016787">
    <property type="term" value="F:hydrolase activity"/>
    <property type="evidence" value="ECO:0007669"/>
    <property type="project" value="UniProtKB-KW"/>
</dbReference>
<dbReference type="Proteomes" id="UP000290975">
    <property type="component" value="Unassembled WGS sequence"/>
</dbReference>
<organism evidence="4 5">
    <name type="scientific">Sphingobium xenophagum</name>
    <dbReference type="NCBI Taxonomy" id="121428"/>
    <lineage>
        <taxon>Bacteria</taxon>
        <taxon>Pseudomonadati</taxon>
        <taxon>Pseudomonadota</taxon>
        <taxon>Alphaproteobacteria</taxon>
        <taxon>Sphingomonadales</taxon>
        <taxon>Sphingomonadaceae</taxon>
        <taxon>Sphingobium</taxon>
    </lineage>
</organism>
<evidence type="ECO:0000259" key="3">
    <source>
        <dbReference type="Pfam" id="PF01738"/>
    </source>
</evidence>
<evidence type="ECO:0000313" key="5">
    <source>
        <dbReference type="Proteomes" id="UP000290975"/>
    </source>
</evidence>
<dbReference type="InterPro" id="IPR050300">
    <property type="entry name" value="GDXG_lipolytic_enzyme"/>
</dbReference>